<gene>
    <name evidence="1" type="ORF">HHL27_17415</name>
</gene>
<accession>A0A7Y0BS79</accession>
<sequence length="292" mass="32385">MNAHSMIAPVAHAFNPREWLARFEELGGGYTMNPDGELIIGCIVAGRSEEDQRRAHAMLAALTSTQKKALRDLLRPEPVIRTRPHNPDRAIVDAWNVVGVTDRRLRQAFAEHGHQLPDSLEIELTTTMDAAEHTIHDVPATTLAGVEAKLWLALTHMADAGDQLAAVFRSDLAALDSPDTDWHLSLIVSAIKSIRAMQQAAQDPRAIDEITTESYSGSDAVSEYLAAYNAHNDGQTTEDDYIEAVWKLDDWCPATPRDFTRKFVALYRDGGQPSFERTRKLLEQAKHLVGEA</sequence>
<reference evidence="1 2" key="1">
    <citation type="submission" date="2020-04" db="EMBL/GenBank/DDBJ databases">
        <title>Novosphingobium sp. TW-4 isolated from soil.</title>
        <authorList>
            <person name="Dahal R.H."/>
            <person name="Chaudhary D.K."/>
        </authorList>
    </citation>
    <scope>NUCLEOTIDE SEQUENCE [LARGE SCALE GENOMIC DNA]</scope>
    <source>
        <strain evidence="1 2">TW-4</strain>
    </source>
</reference>
<evidence type="ECO:0000313" key="2">
    <source>
        <dbReference type="Proteomes" id="UP000583556"/>
    </source>
</evidence>
<name>A0A7Y0BS79_9SPHN</name>
<dbReference type="EMBL" id="JABBGM010000010">
    <property type="protein sequence ID" value="NML95458.1"/>
    <property type="molecule type" value="Genomic_DNA"/>
</dbReference>
<organism evidence="1 2">
    <name type="scientific">Novosphingobium olei</name>
    <dbReference type="NCBI Taxonomy" id="2728851"/>
    <lineage>
        <taxon>Bacteria</taxon>
        <taxon>Pseudomonadati</taxon>
        <taxon>Pseudomonadota</taxon>
        <taxon>Alphaproteobacteria</taxon>
        <taxon>Sphingomonadales</taxon>
        <taxon>Sphingomonadaceae</taxon>
        <taxon>Novosphingobium</taxon>
    </lineage>
</organism>
<protein>
    <submittedName>
        <fullName evidence="1">Uncharacterized protein</fullName>
    </submittedName>
</protein>
<proteinExistence type="predicted"/>
<keyword evidence="2" id="KW-1185">Reference proteome</keyword>
<comment type="caution">
    <text evidence="1">The sequence shown here is derived from an EMBL/GenBank/DDBJ whole genome shotgun (WGS) entry which is preliminary data.</text>
</comment>
<evidence type="ECO:0000313" key="1">
    <source>
        <dbReference type="EMBL" id="NML95458.1"/>
    </source>
</evidence>
<dbReference type="RefSeq" id="WP_169494669.1">
    <property type="nucleotide sequence ID" value="NZ_JABBGM010000010.1"/>
</dbReference>
<dbReference type="AlphaFoldDB" id="A0A7Y0BS79"/>
<dbReference type="Proteomes" id="UP000583556">
    <property type="component" value="Unassembled WGS sequence"/>
</dbReference>